<evidence type="ECO:0000256" key="4">
    <source>
        <dbReference type="SAM" id="MobiDB-lite"/>
    </source>
</evidence>
<feature type="domain" description="YTH" evidence="5">
    <location>
        <begin position="373"/>
        <end position="508"/>
    </location>
</feature>
<gene>
    <name evidence="6" type="ORF">PVAND_011697</name>
</gene>
<feature type="compositionally biased region" description="Basic and acidic residues" evidence="4">
    <location>
        <begin position="618"/>
        <end position="629"/>
    </location>
</feature>
<feature type="compositionally biased region" description="Basic and acidic residues" evidence="4">
    <location>
        <begin position="600"/>
        <end position="610"/>
    </location>
</feature>
<dbReference type="PROSITE" id="PS50882">
    <property type="entry name" value="YTH"/>
    <property type="match status" value="1"/>
</dbReference>
<dbReference type="FunFam" id="3.10.590.10:FF:000001">
    <property type="entry name" value="YTH domain family 1, isoform CRA_a"/>
    <property type="match status" value="1"/>
</dbReference>
<comment type="subcellular location">
    <subcellularLocation>
        <location evidence="1">Cytoplasm</location>
    </subcellularLocation>
</comment>
<dbReference type="PANTHER" id="PTHR12357:SF89">
    <property type="entry name" value="YTH DOMAIN-CONTAINING FAMILY PROTEIN"/>
    <property type="match status" value="1"/>
</dbReference>
<evidence type="ECO:0000313" key="6">
    <source>
        <dbReference type="EMBL" id="KAG5682338.1"/>
    </source>
</evidence>
<accession>A0A9J6CJE4</accession>
<dbReference type="OrthoDB" id="306690at2759"/>
<keyword evidence="3" id="KW-0694">RNA-binding</keyword>
<feature type="compositionally biased region" description="Polar residues" evidence="4">
    <location>
        <begin position="250"/>
        <end position="269"/>
    </location>
</feature>
<dbReference type="AlphaFoldDB" id="A0A9J6CJE4"/>
<feature type="compositionally biased region" description="Basic and acidic residues" evidence="4">
    <location>
        <begin position="528"/>
        <end position="542"/>
    </location>
</feature>
<keyword evidence="2" id="KW-0963">Cytoplasm</keyword>
<reference evidence="6" key="1">
    <citation type="submission" date="2021-03" db="EMBL/GenBank/DDBJ databases">
        <title>Chromosome level genome of the anhydrobiotic midge Polypedilum vanderplanki.</title>
        <authorList>
            <person name="Yoshida Y."/>
            <person name="Kikawada T."/>
            <person name="Gusev O."/>
        </authorList>
    </citation>
    <scope>NUCLEOTIDE SEQUENCE</scope>
    <source>
        <strain evidence="6">NIAS01</strain>
        <tissue evidence="6">Whole body or cell culture</tissue>
    </source>
</reference>
<dbReference type="Gene3D" id="3.10.590.10">
    <property type="entry name" value="ph1033 like domains"/>
    <property type="match status" value="1"/>
</dbReference>
<dbReference type="Pfam" id="PF04146">
    <property type="entry name" value="YTH"/>
    <property type="match status" value="1"/>
</dbReference>
<dbReference type="InterPro" id="IPR045168">
    <property type="entry name" value="YTH_prot"/>
</dbReference>
<protein>
    <recommendedName>
        <fullName evidence="5">YTH domain-containing protein</fullName>
    </recommendedName>
</protein>
<keyword evidence="7" id="KW-1185">Reference proteome</keyword>
<feature type="compositionally biased region" description="Polar residues" evidence="4">
    <location>
        <begin position="32"/>
        <end position="49"/>
    </location>
</feature>
<feature type="compositionally biased region" description="Polar residues" evidence="4">
    <location>
        <begin position="172"/>
        <end position="190"/>
    </location>
</feature>
<comment type="caution">
    <text evidence="6">The sequence shown here is derived from an EMBL/GenBank/DDBJ whole genome shotgun (WGS) entry which is preliminary data.</text>
</comment>
<feature type="compositionally biased region" description="Low complexity" evidence="4">
    <location>
        <begin position="568"/>
        <end position="585"/>
    </location>
</feature>
<feature type="compositionally biased region" description="Low complexity" evidence="4">
    <location>
        <begin position="296"/>
        <end position="315"/>
    </location>
</feature>
<evidence type="ECO:0000259" key="5">
    <source>
        <dbReference type="PROSITE" id="PS50882"/>
    </source>
</evidence>
<dbReference type="CDD" id="cd21134">
    <property type="entry name" value="YTH"/>
    <property type="match status" value="1"/>
</dbReference>
<dbReference type="Proteomes" id="UP001107558">
    <property type="component" value="Chromosome 1"/>
</dbReference>
<feature type="compositionally biased region" description="Pro residues" evidence="4">
    <location>
        <begin position="136"/>
        <end position="145"/>
    </location>
</feature>
<sequence>MFAERMNNKGNHHQGYNNDYSWGGQVRKSYDYYNQNSNNRGEYQQQQQHESGKIEQRMQNLRIDGSSSGTKAGSESSGGGPKKMTWATIASQPAKPQISTTNTTTKKKGPGMPPPPMVPGKHNIDLNDGWDTPKNIVPPSPPVITAPPVDLSLDKQNNANFDGQPAWPTPEQAVSQNNIQQTTPNSSNNNHSQAPPTQQQPQQHHHNLQQQQQQSSHINNNPRSNNNNNNSGGGYHHINNNPNKFDKYENNGSNYQGRQYNQNTGSNQHYNNSSSSSSNYNDYQKPYHQHPHQMPSASSHHQNQQSNSGNINNGGPITRSSMQPTQHQQQQVNQQTNSDISKQQLSDESILEQLRVKNQYNPSELDLSLVDKARFFVIKSYSEDDIHHSIKYEIWCSTEHGNKRLDQAFREREKENGVIYLFFSVNSSGHFCGVAQMITPVDYNSNSSVWSQDKWKGSFRVKWIYVKDVPNTQLRHIRLENNENKPVTNSRDTQEVPNAHGIQIMKIVHSYKHTTSIFDDFTHYEKRQEEEDSRKNEAHDSYSKMTLPASHHSSHNREYNNSGGFERGNNGNYNKYGSSNNSYNNDYKQGFNNSRGGYNKRNDFRNDRNGDQPSGFYRAKDYQDRDDFVNRSSSGGYRSDRGGSRGRGGFRSMNHN</sequence>
<feature type="compositionally biased region" description="Low complexity" evidence="4">
    <location>
        <begin position="65"/>
        <end position="75"/>
    </location>
</feature>
<dbReference type="GO" id="GO:0003729">
    <property type="term" value="F:mRNA binding"/>
    <property type="evidence" value="ECO:0007669"/>
    <property type="project" value="TreeGrafter"/>
</dbReference>
<feature type="compositionally biased region" description="Low complexity" evidence="4">
    <location>
        <begin position="323"/>
        <end position="335"/>
    </location>
</feature>
<feature type="region of interest" description="Disordered" evidence="4">
    <location>
        <begin position="528"/>
        <end position="656"/>
    </location>
</feature>
<evidence type="ECO:0000256" key="3">
    <source>
        <dbReference type="ARBA" id="ARBA00022884"/>
    </source>
</evidence>
<dbReference type="InterPro" id="IPR007275">
    <property type="entry name" value="YTH_domain"/>
</dbReference>
<organism evidence="6 7">
    <name type="scientific">Polypedilum vanderplanki</name>
    <name type="common">Sleeping chironomid midge</name>
    <dbReference type="NCBI Taxonomy" id="319348"/>
    <lineage>
        <taxon>Eukaryota</taxon>
        <taxon>Metazoa</taxon>
        <taxon>Ecdysozoa</taxon>
        <taxon>Arthropoda</taxon>
        <taxon>Hexapoda</taxon>
        <taxon>Insecta</taxon>
        <taxon>Pterygota</taxon>
        <taxon>Neoptera</taxon>
        <taxon>Endopterygota</taxon>
        <taxon>Diptera</taxon>
        <taxon>Nematocera</taxon>
        <taxon>Chironomoidea</taxon>
        <taxon>Chironomidae</taxon>
        <taxon>Chironominae</taxon>
        <taxon>Polypedilum</taxon>
        <taxon>Polypedilum</taxon>
    </lineage>
</organism>
<evidence type="ECO:0000256" key="2">
    <source>
        <dbReference type="ARBA" id="ARBA00022490"/>
    </source>
</evidence>
<feature type="compositionally biased region" description="Low complexity" evidence="4">
    <location>
        <begin position="191"/>
        <end position="241"/>
    </location>
</feature>
<feature type="compositionally biased region" description="Low complexity" evidence="4">
    <location>
        <begin position="270"/>
        <end position="281"/>
    </location>
</feature>
<dbReference type="PANTHER" id="PTHR12357">
    <property type="entry name" value="YTH YT521-B HOMOLOGY DOMAIN-CONTAINING"/>
    <property type="match status" value="1"/>
</dbReference>
<dbReference type="GO" id="GO:0005737">
    <property type="term" value="C:cytoplasm"/>
    <property type="evidence" value="ECO:0007669"/>
    <property type="project" value="UniProtKB-SubCell"/>
</dbReference>
<feature type="compositionally biased region" description="Polar residues" evidence="4">
    <location>
        <begin position="586"/>
        <end position="596"/>
    </location>
</feature>
<name>A0A9J6CJE4_POLVA</name>
<evidence type="ECO:0000256" key="1">
    <source>
        <dbReference type="ARBA" id="ARBA00004496"/>
    </source>
</evidence>
<evidence type="ECO:0000313" key="7">
    <source>
        <dbReference type="Proteomes" id="UP001107558"/>
    </source>
</evidence>
<dbReference type="GO" id="GO:1990247">
    <property type="term" value="F:N6-methyladenosine-containing RNA reader activity"/>
    <property type="evidence" value="ECO:0007669"/>
    <property type="project" value="TreeGrafter"/>
</dbReference>
<dbReference type="EMBL" id="JADBJN010000001">
    <property type="protein sequence ID" value="KAG5682338.1"/>
    <property type="molecule type" value="Genomic_DNA"/>
</dbReference>
<proteinExistence type="predicted"/>
<dbReference type="GO" id="GO:0061157">
    <property type="term" value="P:mRNA destabilization"/>
    <property type="evidence" value="ECO:0007669"/>
    <property type="project" value="TreeGrafter"/>
</dbReference>
<feature type="region of interest" description="Disordered" evidence="4">
    <location>
        <begin position="1"/>
        <end position="343"/>
    </location>
</feature>